<keyword evidence="3" id="KW-1185">Reference proteome</keyword>
<dbReference type="RefSeq" id="WP_090066871.1">
    <property type="nucleotide sequence ID" value="NZ_FOFT01000007.1"/>
</dbReference>
<dbReference type="InterPro" id="IPR011990">
    <property type="entry name" value="TPR-like_helical_dom_sf"/>
</dbReference>
<organism evidence="2 3">
    <name type="scientific">Lentzea flaviverrucosa</name>
    <dbReference type="NCBI Taxonomy" id="200379"/>
    <lineage>
        <taxon>Bacteria</taxon>
        <taxon>Bacillati</taxon>
        <taxon>Actinomycetota</taxon>
        <taxon>Actinomycetes</taxon>
        <taxon>Pseudonocardiales</taxon>
        <taxon>Pseudonocardiaceae</taxon>
        <taxon>Lentzea</taxon>
    </lineage>
</organism>
<dbReference type="Gene3D" id="1.25.40.10">
    <property type="entry name" value="Tetratricopeptide repeat domain"/>
    <property type="match status" value="1"/>
</dbReference>
<accession>A0A1H9SJI7</accession>
<dbReference type="GO" id="GO:0003677">
    <property type="term" value="F:DNA binding"/>
    <property type="evidence" value="ECO:0007669"/>
    <property type="project" value="InterPro"/>
</dbReference>
<dbReference type="PROSITE" id="PS50943">
    <property type="entry name" value="HTH_CROC1"/>
    <property type="match status" value="1"/>
</dbReference>
<dbReference type="EMBL" id="FOFT01000007">
    <property type="protein sequence ID" value="SER85121.1"/>
    <property type="molecule type" value="Genomic_DNA"/>
</dbReference>
<protein>
    <submittedName>
        <fullName evidence="2">Helix-turn-helix domain-containing protein</fullName>
    </submittedName>
</protein>
<name>A0A1H9SJI7_9PSEU</name>
<proteinExistence type="predicted"/>
<reference evidence="3" key="1">
    <citation type="submission" date="2016-10" db="EMBL/GenBank/DDBJ databases">
        <authorList>
            <person name="Varghese N."/>
            <person name="Submissions S."/>
        </authorList>
    </citation>
    <scope>NUCLEOTIDE SEQUENCE [LARGE SCALE GENOMIC DNA]</scope>
    <source>
        <strain evidence="3">CGMCC 4.578</strain>
    </source>
</reference>
<evidence type="ECO:0000313" key="3">
    <source>
        <dbReference type="Proteomes" id="UP000199028"/>
    </source>
</evidence>
<dbReference type="SMART" id="SM00530">
    <property type="entry name" value="HTH_XRE"/>
    <property type="match status" value="1"/>
</dbReference>
<dbReference type="InterPro" id="IPR010982">
    <property type="entry name" value="Lambda_DNA-bd_dom_sf"/>
</dbReference>
<dbReference type="Proteomes" id="UP000199028">
    <property type="component" value="Unassembled WGS sequence"/>
</dbReference>
<evidence type="ECO:0000313" key="2">
    <source>
        <dbReference type="EMBL" id="SER85121.1"/>
    </source>
</evidence>
<dbReference type="Gene3D" id="1.10.260.40">
    <property type="entry name" value="lambda repressor-like DNA-binding domains"/>
    <property type="match status" value="1"/>
</dbReference>
<sequence length="397" mass="42164">MARWRSAFALHREAMGYTQEKLAKHLGVDRVTVGRWDRLENPPDPAIQPRLATALKVTPAELIELLHPGQKGPSTPAVPQRTGSSGHDVVQRIQGAALAFQETDRRLGGGVLLPSVELYLSQEIAPRLLDAHGGTSAAGIFSAAASMTEIAGWMTHDGGQNQRARAYFERAFRLAVAAENNALAGNSCASMSHLAIELGQHSDALRIATTGIAKSSQADGTLRLTARLHTMRARALALVGEHQACALSLDQAESLLGQATSEKPADWIANFDEASLASEAAQCFLDLAEYAEAEQRAAAAIRLRSGDRVRSRAFGQITMANILIGAGRLDEAAAFGNEVCKATASLSSTRVLDQLNDLGRTLASARSVPEVAHFLATLGALSHVSDAQEGQTATWPV</sequence>
<dbReference type="SUPFAM" id="SSF48452">
    <property type="entry name" value="TPR-like"/>
    <property type="match status" value="2"/>
</dbReference>
<dbReference type="CDD" id="cd00093">
    <property type="entry name" value="HTH_XRE"/>
    <property type="match status" value="1"/>
</dbReference>
<dbReference type="Pfam" id="PF01381">
    <property type="entry name" value="HTH_3"/>
    <property type="match status" value="1"/>
</dbReference>
<dbReference type="InterPro" id="IPR001387">
    <property type="entry name" value="Cro/C1-type_HTH"/>
</dbReference>
<gene>
    <name evidence="2" type="ORF">SAMN05216195_10793</name>
</gene>
<dbReference type="OrthoDB" id="3213425at2"/>
<dbReference type="SUPFAM" id="SSF47413">
    <property type="entry name" value="lambda repressor-like DNA-binding domains"/>
    <property type="match status" value="1"/>
</dbReference>
<evidence type="ECO:0000259" key="1">
    <source>
        <dbReference type="PROSITE" id="PS50943"/>
    </source>
</evidence>
<dbReference type="AlphaFoldDB" id="A0A1H9SJI7"/>
<feature type="domain" description="HTH cro/C1-type" evidence="1">
    <location>
        <begin position="12"/>
        <end position="62"/>
    </location>
</feature>